<dbReference type="EMBL" id="CACSIM010000003">
    <property type="protein sequence ID" value="CAA0102354.1"/>
    <property type="molecule type" value="Genomic_DNA"/>
</dbReference>
<organism evidence="1 4">
    <name type="scientific">Zhongshania aliphaticivorans</name>
    <dbReference type="NCBI Taxonomy" id="1470434"/>
    <lineage>
        <taxon>Bacteria</taxon>
        <taxon>Pseudomonadati</taxon>
        <taxon>Pseudomonadota</taxon>
        <taxon>Gammaproteobacteria</taxon>
        <taxon>Cellvibrionales</taxon>
        <taxon>Spongiibacteraceae</taxon>
        <taxon>Zhongshania</taxon>
    </lineage>
</organism>
<evidence type="ECO:0000313" key="4">
    <source>
        <dbReference type="Proteomes" id="UP000439591"/>
    </source>
</evidence>
<accession>A0A5S9PEF9</accession>
<dbReference type="Pfam" id="PF14559">
    <property type="entry name" value="TPR_19"/>
    <property type="match status" value="1"/>
</dbReference>
<evidence type="ECO:0000313" key="1">
    <source>
        <dbReference type="EMBL" id="CAA0102354.1"/>
    </source>
</evidence>
<dbReference type="AlphaFoldDB" id="A0A5S9PEF9"/>
<dbReference type="Proteomes" id="UP000435877">
    <property type="component" value="Unassembled WGS sequence"/>
</dbReference>
<evidence type="ECO:0000313" key="2">
    <source>
        <dbReference type="EMBL" id="CAA0114379.1"/>
    </source>
</evidence>
<evidence type="ECO:0008006" key="5">
    <source>
        <dbReference type="Google" id="ProtNLM"/>
    </source>
</evidence>
<keyword evidence="3" id="KW-1185">Reference proteome</keyword>
<sequence length="101" mass="11221">MNIEGLEKMLAKGNDSAMLRFGLAKAYFDSQPELAVEHLRECVALDPDYSAAWNLLGKAYVQTGDKVSAESVWSTGLDVAIRKGDKQTEKEITVFLKKLQK</sequence>
<dbReference type="SUPFAM" id="SSF48452">
    <property type="entry name" value="TPR-like"/>
    <property type="match status" value="1"/>
</dbReference>
<name>A0A5S9PEF9_9GAMM</name>
<evidence type="ECO:0000313" key="3">
    <source>
        <dbReference type="Proteomes" id="UP000435877"/>
    </source>
</evidence>
<dbReference type="Proteomes" id="UP000439591">
    <property type="component" value="Unassembled WGS sequence"/>
</dbReference>
<dbReference type="Gene3D" id="1.25.40.10">
    <property type="entry name" value="Tetratricopeptide repeat domain"/>
    <property type="match status" value="1"/>
</dbReference>
<dbReference type="EMBL" id="CACSIK010000004">
    <property type="protein sequence ID" value="CAA0114379.1"/>
    <property type="molecule type" value="Genomic_DNA"/>
</dbReference>
<protein>
    <recommendedName>
        <fullName evidence="5">Tetratricopeptide repeat protein</fullName>
    </recommendedName>
</protein>
<proteinExistence type="predicted"/>
<gene>
    <name evidence="2" type="ORF">IHBHHGIJ_03567</name>
    <name evidence="1" type="ORF">KFEGEMFD_01874</name>
</gene>
<dbReference type="InterPro" id="IPR011990">
    <property type="entry name" value="TPR-like_helical_dom_sf"/>
</dbReference>
<dbReference type="RefSeq" id="WP_200842773.1">
    <property type="nucleotide sequence ID" value="NZ_CACSIK010000004.1"/>
</dbReference>
<reference evidence="3 4" key="1">
    <citation type="submission" date="2019-11" db="EMBL/GenBank/DDBJ databases">
        <authorList>
            <person name="Holert J."/>
        </authorList>
    </citation>
    <scope>NUCLEOTIDE SEQUENCE [LARGE SCALE GENOMIC DNA]</scope>
    <source>
        <strain evidence="1">BC3_2A</strain>
        <strain evidence="2">SB11_1A</strain>
    </source>
</reference>